<dbReference type="AlphaFoldDB" id="A0A7S2ZC53"/>
<dbReference type="InterPro" id="IPR000873">
    <property type="entry name" value="AMP-dep_synth/lig_dom"/>
</dbReference>
<evidence type="ECO:0000313" key="4">
    <source>
        <dbReference type="EMBL" id="CAE0035330.1"/>
    </source>
</evidence>
<dbReference type="InterPro" id="IPR042099">
    <property type="entry name" value="ANL_N_sf"/>
</dbReference>
<evidence type="ECO:0000313" key="3">
    <source>
        <dbReference type="EMBL" id="CAE0035329.1"/>
    </source>
</evidence>
<accession>A0A7S2ZC53</accession>
<dbReference type="Pfam" id="PF13193">
    <property type="entry name" value="AMP-binding_C"/>
    <property type="match status" value="1"/>
</dbReference>
<gene>
    <name evidence="3" type="ORF">RMAR00112_LOCUS3275</name>
    <name evidence="4" type="ORF">RMAR00112_LOCUS3276</name>
    <name evidence="5" type="ORF">RMAR00112_LOCUS3277</name>
    <name evidence="6" type="ORF">RMAR00112_LOCUS3278</name>
    <name evidence="7" type="ORF">RMAR00112_LOCUS3280</name>
    <name evidence="8" type="ORF">RMAR00112_LOCUS3281</name>
</gene>
<dbReference type="EMBL" id="HBHW01004481">
    <property type="protein sequence ID" value="CAE0035332.1"/>
    <property type="molecule type" value="Transcribed_RNA"/>
</dbReference>
<dbReference type="PROSITE" id="PS00455">
    <property type="entry name" value="AMP_BINDING"/>
    <property type="match status" value="1"/>
</dbReference>
<dbReference type="EMBL" id="HBHW01004484">
    <property type="protein sequence ID" value="CAE0035335.1"/>
    <property type="molecule type" value="Transcribed_RNA"/>
</dbReference>
<evidence type="ECO:0008006" key="9">
    <source>
        <dbReference type="Google" id="ProtNLM"/>
    </source>
</evidence>
<evidence type="ECO:0000259" key="2">
    <source>
        <dbReference type="Pfam" id="PF13193"/>
    </source>
</evidence>
<dbReference type="Gene3D" id="3.30.300.30">
    <property type="match status" value="1"/>
</dbReference>
<dbReference type="PANTHER" id="PTHR43201">
    <property type="entry name" value="ACYL-COA SYNTHETASE"/>
    <property type="match status" value="1"/>
</dbReference>
<evidence type="ECO:0000259" key="1">
    <source>
        <dbReference type="Pfam" id="PF00501"/>
    </source>
</evidence>
<dbReference type="EMBL" id="HBHW01004480">
    <property type="protein sequence ID" value="CAE0035331.1"/>
    <property type="molecule type" value="Transcribed_RNA"/>
</dbReference>
<dbReference type="SUPFAM" id="SSF56801">
    <property type="entry name" value="Acetyl-CoA synthetase-like"/>
    <property type="match status" value="1"/>
</dbReference>
<dbReference type="GO" id="GO:0031956">
    <property type="term" value="F:medium-chain fatty acid-CoA ligase activity"/>
    <property type="evidence" value="ECO:0007669"/>
    <property type="project" value="TreeGrafter"/>
</dbReference>
<feature type="domain" description="AMP-dependent synthetase/ligase" evidence="1">
    <location>
        <begin position="43"/>
        <end position="385"/>
    </location>
</feature>
<sequence length="526" mass="57350">MGYPVRDENGPDSEWTVFQQLRIVSENSKTRKLSGIRSEHGFQSYEDIRRRVNGMSRSIPPTKPNNAGQLKCVATLLLGGEFPILWMCAVSLLNLTQVPLNVRWSVREMINALEDTRPIALVYDPVYQNIVDAIRSKYGHPIEVVRTDTVAYPEQGSQGSIETTPNGSQTPFGVFFTSGTTGRSKGAILTHQSFFVQGAAKLEHVGYNINTVYLHLVPMFHVGGASSAVAVLMAGGTHVVDDSHTFSADRVMHLINKFKVTAFAAVPTMLRDIVDKVLNTSAKVTSFDSVSTILVGGGALDSQLKTQVLSVFPAAAIIVAYGMTETASSITFTDVTARDHDDSGDVGQPPSHVQLSIVCGKESRNQDQGATGEIATKGPHVMQGYVGRPRESATVLQDGWFLTGDLGSISESGSLILRGRRKDMIKTAGENVYALEVERKLAEHPDVAECTILGLPDARYGEIVVAAVVLRSAGRTGWEEDLRSFLRESLSRYKVPKQIFSMWSLPKNANGKVLKDEIRRSLTAKL</sequence>
<dbReference type="InterPro" id="IPR020845">
    <property type="entry name" value="AMP-binding_CS"/>
</dbReference>
<protein>
    <recommendedName>
        <fullName evidence="9">AMP-dependent synthetase/ligase domain-containing protein</fullName>
    </recommendedName>
</protein>
<evidence type="ECO:0000313" key="7">
    <source>
        <dbReference type="EMBL" id="CAE0035334.1"/>
    </source>
</evidence>
<dbReference type="InterPro" id="IPR045851">
    <property type="entry name" value="AMP-bd_C_sf"/>
</dbReference>
<evidence type="ECO:0000313" key="5">
    <source>
        <dbReference type="EMBL" id="CAE0035331.1"/>
    </source>
</evidence>
<dbReference type="EMBL" id="HBHW01004479">
    <property type="protein sequence ID" value="CAE0035330.1"/>
    <property type="molecule type" value="Transcribed_RNA"/>
</dbReference>
<proteinExistence type="predicted"/>
<reference evidence="4" key="1">
    <citation type="submission" date="2021-01" db="EMBL/GenBank/DDBJ databases">
        <authorList>
            <person name="Corre E."/>
            <person name="Pelletier E."/>
            <person name="Niang G."/>
            <person name="Scheremetjew M."/>
            <person name="Finn R."/>
            <person name="Kale V."/>
            <person name="Holt S."/>
            <person name="Cochrane G."/>
            <person name="Meng A."/>
            <person name="Brown T."/>
            <person name="Cohen L."/>
        </authorList>
    </citation>
    <scope>NUCLEOTIDE SEQUENCE</scope>
    <source>
        <strain evidence="4">CCMP 769</strain>
    </source>
</reference>
<dbReference type="EMBL" id="HBHW01004478">
    <property type="protein sequence ID" value="CAE0035329.1"/>
    <property type="molecule type" value="Transcribed_RNA"/>
</dbReference>
<evidence type="ECO:0000313" key="8">
    <source>
        <dbReference type="EMBL" id="CAE0035335.1"/>
    </source>
</evidence>
<dbReference type="EMBL" id="HBHW01004483">
    <property type="protein sequence ID" value="CAE0035334.1"/>
    <property type="molecule type" value="Transcribed_RNA"/>
</dbReference>
<feature type="domain" description="AMP-binding enzyme C-terminal" evidence="2">
    <location>
        <begin position="436"/>
        <end position="512"/>
    </location>
</feature>
<dbReference type="Pfam" id="PF00501">
    <property type="entry name" value="AMP-binding"/>
    <property type="match status" value="1"/>
</dbReference>
<organism evidence="4">
    <name type="scientific">Rhodosorus marinus</name>
    <dbReference type="NCBI Taxonomy" id="101924"/>
    <lineage>
        <taxon>Eukaryota</taxon>
        <taxon>Rhodophyta</taxon>
        <taxon>Stylonematophyceae</taxon>
        <taxon>Stylonematales</taxon>
        <taxon>Stylonemataceae</taxon>
        <taxon>Rhodosorus</taxon>
    </lineage>
</organism>
<dbReference type="GO" id="GO:0006631">
    <property type="term" value="P:fatty acid metabolic process"/>
    <property type="evidence" value="ECO:0007669"/>
    <property type="project" value="TreeGrafter"/>
</dbReference>
<dbReference type="InterPro" id="IPR025110">
    <property type="entry name" value="AMP-bd_C"/>
</dbReference>
<dbReference type="Gene3D" id="3.40.50.12780">
    <property type="entry name" value="N-terminal domain of ligase-like"/>
    <property type="match status" value="1"/>
</dbReference>
<evidence type="ECO:0000313" key="6">
    <source>
        <dbReference type="EMBL" id="CAE0035332.1"/>
    </source>
</evidence>
<name>A0A7S2ZC53_9RHOD</name>
<dbReference type="PANTHER" id="PTHR43201:SF32">
    <property type="entry name" value="2-SUCCINYLBENZOATE--COA LIGASE, CHLOROPLASTIC_PEROXISOMAL"/>
    <property type="match status" value="1"/>
</dbReference>